<sequence>MAGRRKPRGLRPEERELWQKIAKTADPLHPHKPADPAASRLSDPPAPAASPPAAPPWSPPPFSIGQKRSGTAAPNDLQAPLRERLAAQPVKMDAKRFTRMKRGKMPIEARIDLHGMTLDQAYPRLNSFIMGAHAQGLRLVLVITGKGRRASEDGPIPVRHGILKHQVPQWLQGGMMGVAVLQIAPAHQSHGGSGAFYVYLRRGR</sequence>
<evidence type="ECO:0000313" key="4">
    <source>
        <dbReference type="Proteomes" id="UP000698242"/>
    </source>
</evidence>
<dbReference type="SUPFAM" id="SSF160443">
    <property type="entry name" value="SMR domain-like"/>
    <property type="match status" value="1"/>
</dbReference>
<evidence type="ECO:0000256" key="1">
    <source>
        <dbReference type="SAM" id="MobiDB-lite"/>
    </source>
</evidence>
<evidence type="ECO:0000259" key="2">
    <source>
        <dbReference type="PROSITE" id="PS50828"/>
    </source>
</evidence>
<protein>
    <submittedName>
        <fullName evidence="3">Smr proteinMutS2</fullName>
    </submittedName>
</protein>
<dbReference type="RefSeq" id="WP_159964456.1">
    <property type="nucleotide sequence ID" value="NZ_APKE01000014.1"/>
</dbReference>
<dbReference type="EMBL" id="APKE01000014">
    <property type="protein sequence ID" value="KAF0676308.1"/>
    <property type="molecule type" value="Genomic_DNA"/>
</dbReference>
<dbReference type="SMART" id="SM00463">
    <property type="entry name" value="SMR"/>
    <property type="match status" value="1"/>
</dbReference>
<dbReference type="AlphaFoldDB" id="A0A921NVC7"/>
<feature type="region of interest" description="Disordered" evidence="1">
    <location>
        <begin position="1"/>
        <end position="74"/>
    </location>
</feature>
<dbReference type="InterPro" id="IPR002625">
    <property type="entry name" value="Smr_dom"/>
</dbReference>
<proteinExistence type="predicted"/>
<dbReference type="PROSITE" id="PS50828">
    <property type="entry name" value="SMR"/>
    <property type="match status" value="1"/>
</dbReference>
<evidence type="ECO:0000313" key="3">
    <source>
        <dbReference type="EMBL" id="KAF0676308.1"/>
    </source>
</evidence>
<reference evidence="3" key="1">
    <citation type="submission" date="2013-03" db="EMBL/GenBank/DDBJ databases">
        <title>Genome Sequence of the Profundibacterium mesophilum strain KAUST100406-0324T from Red Sea, a novel genus in the family Rhodobacteraceae.</title>
        <authorList>
            <person name="Essack M."/>
            <person name="Alam I."/>
            <person name="Lafi F."/>
            <person name="Alawi W."/>
            <person name="Kamanu F."/>
            <person name="Al-Suwailem A."/>
            <person name="Lee O.O."/>
            <person name="Xu Y."/>
            <person name="Bajic V."/>
            <person name="Qian P.-Y."/>
            <person name="Archer J."/>
        </authorList>
    </citation>
    <scope>NUCLEOTIDE SEQUENCE</scope>
    <source>
        <strain evidence="3">KAUST100406-0324</strain>
    </source>
</reference>
<dbReference type="Gene3D" id="3.30.1370.110">
    <property type="match status" value="1"/>
</dbReference>
<dbReference type="Pfam" id="PF01713">
    <property type="entry name" value="Smr"/>
    <property type="match status" value="1"/>
</dbReference>
<feature type="compositionally biased region" description="Pro residues" evidence="1">
    <location>
        <begin position="44"/>
        <end position="62"/>
    </location>
</feature>
<dbReference type="PANTHER" id="PTHR35562:SF2">
    <property type="entry name" value="DNA ENDONUCLEASE SMRA-RELATED"/>
    <property type="match status" value="1"/>
</dbReference>
<gene>
    <name evidence="3" type="ORF">PMES_01039</name>
</gene>
<feature type="domain" description="Smr" evidence="2">
    <location>
        <begin position="111"/>
        <end position="201"/>
    </location>
</feature>
<dbReference type="InterPro" id="IPR036063">
    <property type="entry name" value="Smr_dom_sf"/>
</dbReference>
<dbReference type="PANTHER" id="PTHR35562">
    <property type="entry name" value="DNA ENDONUCLEASE SMRA-RELATED"/>
    <property type="match status" value="1"/>
</dbReference>
<keyword evidence="4" id="KW-1185">Reference proteome</keyword>
<accession>A0A921NVC7</accession>
<dbReference type="Proteomes" id="UP000698242">
    <property type="component" value="Unassembled WGS sequence"/>
</dbReference>
<organism evidence="3 4">
    <name type="scientific">Profundibacterium mesophilum KAUST100406-0324</name>
    <dbReference type="NCBI Taxonomy" id="1037889"/>
    <lineage>
        <taxon>Bacteria</taxon>
        <taxon>Pseudomonadati</taxon>
        <taxon>Pseudomonadota</taxon>
        <taxon>Alphaproteobacteria</taxon>
        <taxon>Rhodobacterales</taxon>
        <taxon>Roseobacteraceae</taxon>
        <taxon>Profundibacterium</taxon>
    </lineage>
</organism>
<name>A0A921NVC7_9RHOB</name>
<dbReference type="OrthoDB" id="7165597at2"/>
<comment type="caution">
    <text evidence="3">The sequence shown here is derived from an EMBL/GenBank/DDBJ whole genome shotgun (WGS) entry which is preliminary data.</text>
</comment>